<gene>
    <name evidence="4" type="primary">LOC112271707</name>
    <name evidence="3" type="ORF">BRADI_3g55602v3</name>
</gene>
<dbReference type="InterPro" id="IPR055298">
    <property type="entry name" value="AtLOH3-like"/>
</dbReference>
<sequence>MKKRSVSSGDRSTGDLRRYLTKKSSAPPTDDGADETERTIPNPPRNESGPIPPISESTNPATNVSTNSTVDESTHRPKRLRLEFDPNHIIPDPALRIPIEDYANEIRDEVRRAYLLKGRTEANGLVFEQTLDGKVWRSFQRSWLGKYDWLEYSVKENAAFCFYCFLFKKTAQPNTFGNDVFSRDGYSRWKTATAAFKKHVGGPNSFHNIARGKCEDFINQRSSVSSKIHAYSKESEIAYKIRLTASLDCARYLIAQGEAFRGHDESSTSINKGNFKELLEWYKDKNSEVKEAFEKGPGNALMVCSDIQKQLAKCCAQEVTSVIKSEIGDRNFAVLIDEARDSSIKEQMAVIVRFVNNQGKVMERFLAMKHISDCTSAALKEALLHLLALHDLPISRLRGQGYDGASNMRGEFNGLQKLIRDDSPHAFYVHCFAHQLQLVVVTIAKCSKCISDFFNHVPLIVTQVSASCKRKDTLIAKHQDVLLEKLENGKISSGKGLHQESGLARPGDTRWGSHLKTLLRIYQMWESVVDVLTIVSTDAREHSSVGGAGGLVKKMECYEFVFILNFLIGLLTITNDLSQALQRKDQDIVEAMGLISDVKTRLQDVRDNGWEPLLDQVKSFCEEYGINVPNMDDLTVPMGESVRPKNKVTLRHYYKVDIFNVAIDATMTEINHRFNEVSSELLVCMSCLNPSNSFAMFNVDKLVRLAEIYEADFTISDRLMLRSQLQIFILNIRRSEKFHGCSDISKLSQLMVETKKDKTFPLVYRLIELTLILPVATASVERIFSAMSIIKTDLRNKLSDGWLNDLMVCYTEREIFKSIDDAKITKRFQSMKDRRGHLPKERNVIT</sequence>
<dbReference type="STRING" id="15368.A0A0Q3FPQ6"/>
<feature type="region of interest" description="Disordered" evidence="1">
    <location>
        <begin position="1"/>
        <end position="82"/>
    </location>
</feature>
<accession>A0A0Q3FPQ6</accession>
<dbReference type="InterPro" id="IPR012337">
    <property type="entry name" value="RNaseH-like_sf"/>
</dbReference>
<dbReference type="GeneID" id="112271707"/>
<dbReference type="InterPro" id="IPR025398">
    <property type="entry name" value="DUF4371"/>
</dbReference>
<feature type="compositionally biased region" description="Basic and acidic residues" evidence="1">
    <location>
        <begin position="72"/>
        <end position="82"/>
    </location>
</feature>
<reference evidence="3 4" key="1">
    <citation type="journal article" date="2010" name="Nature">
        <title>Genome sequencing and analysis of the model grass Brachypodium distachyon.</title>
        <authorList>
            <consortium name="International Brachypodium Initiative"/>
        </authorList>
    </citation>
    <scope>NUCLEOTIDE SEQUENCE [LARGE SCALE GENOMIC DNA]</scope>
    <source>
        <strain evidence="3">Bd21</strain>
        <strain evidence="4">cv. Bd21</strain>
    </source>
</reference>
<dbReference type="PANTHER" id="PTHR11697:SF230">
    <property type="entry name" value="ZINC FINGER, MYM DOMAIN CONTAINING 1"/>
    <property type="match status" value="1"/>
</dbReference>
<evidence type="ECO:0000313" key="4">
    <source>
        <dbReference type="EnsemblPlants" id="KQK01400"/>
    </source>
</evidence>
<feature type="compositionally biased region" description="Polar residues" evidence="1">
    <location>
        <begin position="55"/>
        <end position="71"/>
    </location>
</feature>
<dbReference type="EnsemblPlants" id="KQK01400">
    <property type="protein sequence ID" value="KQK01400"/>
    <property type="gene ID" value="BRADI_3g55602v3"/>
</dbReference>
<protein>
    <recommendedName>
        <fullName evidence="2">TTF-type domain-containing protein</fullName>
    </recommendedName>
</protein>
<dbReference type="RefSeq" id="XP_024317245.1">
    <property type="nucleotide sequence ID" value="XM_024461477.1"/>
</dbReference>
<reference evidence="3" key="2">
    <citation type="submission" date="2017-06" db="EMBL/GenBank/DDBJ databases">
        <title>WGS assembly of Brachypodium distachyon.</title>
        <authorList>
            <consortium name="The International Brachypodium Initiative"/>
            <person name="Lucas S."/>
            <person name="Harmon-Smith M."/>
            <person name="Lail K."/>
            <person name="Tice H."/>
            <person name="Grimwood J."/>
            <person name="Bruce D."/>
            <person name="Barry K."/>
            <person name="Shu S."/>
            <person name="Lindquist E."/>
            <person name="Wang M."/>
            <person name="Pitluck S."/>
            <person name="Vogel J.P."/>
            <person name="Garvin D.F."/>
            <person name="Mockler T.C."/>
            <person name="Schmutz J."/>
            <person name="Rokhsar D."/>
            <person name="Bevan M.W."/>
        </authorList>
    </citation>
    <scope>NUCLEOTIDE SEQUENCE</scope>
    <source>
        <strain evidence="3">Bd21</strain>
    </source>
</reference>
<dbReference type="OrthoDB" id="1705400at2759"/>
<name>A0A0Q3FPQ6_BRADI</name>
<reference evidence="4" key="3">
    <citation type="submission" date="2018-08" db="UniProtKB">
        <authorList>
            <consortium name="EnsemblPlants"/>
        </authorList>
    </citation>
    <scope>IDENTIFICATION</scope>
    <source>
        <strain evidence="4">cv. Bd21</strain>
    </source>
</reference>
<evidence type="ECO:0000313" key="3">
    <source>
        <dbReference type="EMBL" id="KQK01400.1"/>
    </source>
</evidence>
<dbReference type="Proteomes" id="UP000008810">
    <property type="component" value="Chromosome 3"/>
</dbReference>
<organism evidence="3">
    <name type="scientific">Brachypodium distachyon</name>
    <name type="common">Purple false brome</name>
    <name type="synonym">Trachynia distachya</name>
    <dbReference type="NCBI Taxonomy" id="15368"/>
    <lineage>
        <taxon>Eukaryota</taxon>
        <taxon>Viridiplantae</taxon>
        <taxon>Streptophyta</taxon>
        <taxon>Embryophyta</taxon>
        <taxon>Tracheophyta</taxon>
        <taxon>Spermatophyta</taxon>
        <taxon>Magnoliopsida</taxon>
        <taxon>Liliopsida</taxon>
        <taxon>Poales</taxon>
        <taxon>Poaceae</taxon>
        <taxon>BOP clade</taxon>
        <taxon>Pooideae</taxon>
        <taxon>Stipodae</taxon>
        <taxon>Brachypodieae</taxon>
        <taxon>Brachypodium</taxon>
    </lineage>
</organism>
<dbReference type="PANTHER" id="PTHR11697">
    <property type="entry name" value="GENERAL TRANSCRIPTION FACTOR 2-RELATED ZINC FINGER PROTEIN"/>
    <property type="match status" value="1"/>
</dbReference>
<feature type="domain" description="TTF-type" evidence="2">
    <location>
        <begin position="135"/>
        <end position="230"/>
    </location>
</feature>
<dbReference type="GO" id="GO:0046983">
    <property type="term" value="F:protein dimerization activity"/>
    <property type="evidence" value="ECO:0007669"/>
    <property type="project" value="InterPro"/>
</dbReference>
<evidence type="ECO:0000259" key="2">
    <source>
        <dbReference type="SMART" id="SM00597"/>
    </source>
</evidence>
<dbReference type="SUPFAM" id="SSF53098">
    <property type="entry name" value="Ribonuclease H-like"/>
    <property type="match status" value="1"/>
</dbReference>
<dbReference type="SMART" id="SM00597">
    <property type="entry name" value="ZnF_TTF"/>
    <property type="match status" value="1"/>
</dbReference>
<evidence type="ECO:0000256" key="1">
    <source>
        <dbReference type="SAM" id="MobiDB-lite"/>
    </source>
</evidence>
<dbReference type="AlphaFoldDB" id="A0A0Q3FPQ6"/>
<dbReference type="InterPro" id="IPR008906">
    <property type="entry name" value="HATC_C_dom"/>
</dbReference>
<feature type="compositionally biased region" description="Polar residues" evidence="1">
    <location>
        <begin position="1"/>
        <end position="11"/>
    </location>
</feature>
<dbReference type="Pfam" id="PF05699">
    <property type="entry name" value="Dimer_Tnp_hAT"/>
    <property type="match status" value="1"/>
</dbReference>
<dbReference type="Pfam" id="PF14291">
    <property type="entry name" value="DUF4371"/>
    <property type="match status" value="1"/>
</dbReference>
<dbReference type="EMBL" id="CM000882">
    <property type="protein sequence ID" value="KQK01400.1"/>
    <property type="molecule type" value="Genomic_DNA"/>
</dbReference>
<dbReference type="InterPro" id="IPR006580">
    <property type="entry name" value="Znf_TTF"/>
</dbReference>
<dbReference type="Gramene" id="KQK01400">
    <property type="protein sequence ID" value="KQK01400"/>
    <property type="gene ID" value="BRADI_3g55602v3"/>
</dbReference>
<proteinExistence type="predicted"/>
<keyword evidence="5" id="KW-1185">Reference proteome</keyword>
<evidence type="ECO:0000313" key="5">
    <source>
        <dbReference type="Proteomes" id="UP000008810"/>
    </source>
</evidence>